<evidence type="ECO:0000256" key="4">
    <source>
        <dbReference type="ARBA" id="ARBA00023136"/>
    </source>
</evidence>
<dbReference type="EMBL" id="JACHDO010000001">
    <property type="protein sequence ID" value="MBB5495408.1"/>
    <property type="molecule type" value="Genomic_DNA"/>
</dbReference>
<keyword evidence="5" id="KW-0175">Coiled coil</keyword>
<dbReference type="InterPro" id="IPR017500">
    <property type="entry name" value="Phage_infect_YhgE_N"/>
</dbReference>
<dbReference type="PANTHER" id="PTHR43077:SF5">
    <property type="entry name" value="PHAGE INFECTION PROTEIN"/>
    <property type="match status" value="1"/>
</dbReference>
<dbReference type="NCBIfam" id="TIGR03062">
    <property type="entry name" value="pip_yhgE_Cterm"/>
    <property type="match status" value="1"/>
</dbReference>
<gene>
    <name evidence="9" type="ORF">HNR07_006545</name>
</gene>
<evidence type="ECO:0000313" key="9">
    <source>
        <dbReference type="EMBL" id="MBB5495408.1"/>
    </source>
</evidence>
<feature type="transmembrane region" description="Helical" evidence="7">
    <location>
        <begin position="664"/>
        <end position="687"/>
    </location>
</feature>
<dbReference type="InterPro" id="IPR023908">
    <property type="entry name" value="xxxLxxG_rpt"/>
</dbReference>
<evidence type="ECO:0000313" key="10">
    <source>
        <dbReference type="Proteomes" id="UP000579647"/>
    </source>
</evidence>
<evidence type="ECO:0000256" key="5">
    <source>
        <dbReference type="SAM" id="Coils"/>
    </source>
</evidence>
<evidence type="ECO:0000256" key="1">
    <source>
        <dbReference type="ARBA" id="ARBA00004141"/>
    </source>
</evidence>
<protein>
    <submittedName>
        <fullName evidence="9">Putative membrane protein</fullName>
    </submittedName>
</protein>
<proteinExistence type="predicted"/>
<dbReference type="InterPro" id="IPR017501">
    <property type="entry name" value="Phage_infect_YhgE_C"/>
</dbReference>
<feature type="domain" description="ABC-2 type transporter transmembrane" evidence="8">
    <location>
        <begin position="489"/>
        <end position="684"/>
    </location>
</feature>
<dbReference type="SUPFAM" id="SSF58104">
    <property type="entry name" value="Methyl-accepting chemotaxis protein (MCP) signaling domain"/>
    <property type="match status" value="1"/>
</dbReference>
<feature type="transmembrane region" description="Helical" evidence="7">
    <location>
        <begin position="552"/>
        <end position="573"/>
    </location>
</feature>
<dbReference type="Pfam" id="PF12698">
    <property type="entry name" value="ABC2_membrane_3"/>
    <property type="match status" value="1"/>
</dbReference>
<evidence type="ECO:0000256" key="6">
    <source>
        <dbReference type="SAM" id="MobiDB-lite"/>
    </source>
</evidence>
<dbReference type="AlphaFoldDB" id="A0A840WYY9"/>
<organism evidence="9 10">
    <name type="scientific">Nocardiopsis metallicus</name>
    <dbReference type="NCBI Taxonomy" id="179819"/>
    <lineage>
        <taxon>Bacteria</taxon>
        <taxon>Bacillati</taxon>
        <taxon>Actinomycetota</taxon>
        <taxon>Actinomycetes</taxon>
        <taxon>Streptosporangiales</taxon>
        <taxon>Nocardiopsidaceae</taxon>
        <taxon>Nocardiopsis</taxon>
    </lineage>
</organism>
<feature type="transmembrane region" description="Helical" evidence="7">
    <location>
        <begin position="608"/>
        <end position="628"/>
    </location>
</feature>
<dbReference type="GO" id="GO:0140359">
    <property type="term" value="F:ABC-type transporter activity"/>
    <property type="evidence" value="ECO:0007669"/>
    <property type="project" value="InterPro"/>
</dbReference>
<keyword evidence="3 7" id="KW-1133">Transmembrane helix</keyword>
<dbReference type="GO" id="GO:0016020">
    <property type="term" value="C:membrane"/>
    <property type="evidence" value="ECO:0007669"/>
    <property type="project" value="UniProtKB-SubCell"/>
</dbReference>
<keyword evidence="4 7" id="KW-0472">Membrane</keyword>
<dbReference type="NCBIfam" id="TIGR03061">
    <property type="entry name" value="pip_yhgE_Nterm"/>
    <property type="match status" value="1"/>
</dbReference>
<comment type="caution">
    <text evidence="9">The sequence shown here is derived from an EMBL/GenBank/DDBJ whole genome shotgun (WGS) entry which is preliminary data.</text>
</comment>
<evidence type="ECO:0000256" key="3">
    <source>
        <dbReference type="ARBA" id="ARBA00022989"/>
    </source>
</evidence>
<sequence>MKTRRKPGAPRYRPLAVPRLGLLTMRSFLRSPLPTAALAALMLIPLLYSGMYLWSFWDPFDRMENLPVALVNADEGAEVDDEEVNAGDELTETLLDRGDLDWHLVDAQEAAVGLDDGTYYVTLTIPAHFSEAITSPSRDREEPVPALLVANYNDSNSYIVRQLAGSAFKEIREAAATSAISDYLDQIFLGFNEIHSKTEEASEGADQISTGADDAEAGSGELSEGIDSAHEGAGSLSGGIGQLYEGSKTIATGATEASNEVNEKVGALDDLVDEWLPQLEEDIPDIQEKAREAAKVSGAVSEALGELPEEIDVTALTEVDGRLTDYLGDHPELEEEQPELYELLTDLQGAMATALEVSGFVNDNREDIDSAAAEAAALSQKAVSLSEDLPDIVEDAEDAREQIDELAEGLAELAEGTRNLRDGLSGAAEGAGELDTGLGTLSGGAGDLHDGLGQLSSGTDELAEGLADGVEEIPTYSDQGRVTASDMMSEPVRLDSEVDNEVPNYGTGFAPFFVPLSLWVGAMMVFMVLPALSSRALASSAASWRVALSGRIVPLILGWAQVAVMLTVLRLALGLDSQNWLLLIAFLLLTSAAFTATVQYLNVKFNAAGRVVALVLLVLQLTSAGGTYPIETSPAFFQAIGPYLPLHWGVTAMRHLVGGGDMTVVAQAFGVMALWLVVPMLLTWRAVAKKREWTMSTLYPALKI</sequence>
<dbReference type="InterPro" id="IPR013525">
    <property type="entry name" value="ABC2_TM"/>
</dbReference>
<dbReference type="PANTHER" id="PTHR43077">
    <property type="entry name" value="TRANSPORT PERMEASE YVFS-RELATED"/>
    <property type="match status" value="1"/>
</dbReference>
<keyword evidence="2 7" id="KW-0812">Transmembrane</keyword>
<feature type="transmembrane region" description="Helical" evidence="7">
    <location>
        <begin position="512"/>
        <end position="532"/>
    </location>
</feature>
<feature type="coiled-coil region" evidence="5">
    <location>
        <begin position="361"/>
        <end position="416"/>
    </location>
</feature>
<feature type="transmembrane region" description="Helical" evidence="7">
    <location>
        <begin position="579"/>
        <end position="601"/>
    </location>
</feature>
<keyword evidence="10" id="KW-1185">Reference proteome</keyword>
<dbReference type="Proteomes" id="UP000579647">
    <property type="component" value="Unassembled WGS sequence"/>
</dbReference>
<dbReference type="Gene3D" id="1.10.287.950">
    <property type="entry name" value="Methyl-accepting chemotaxis protein"/>
    <property type="match status" value="2"/>
</dbReference>
<dbReference type="NCBIfam" id="TIGR03057">
    <property type="entry name" value="xxxLxxG_by_4"/>
    <property type="match status" value="2"/>
</dbReference>
<evidence type="ECO:0000256" key="2">
    <source>
        <dbReference type="ARBA" id="ARBA00022692"/>
    </source>
</evidence>
<feature type="transmembrane region" description="Helical" evidence="7">
    <location>
        <begin position="35"/>
        <end position="57"/>
    </location>
</feature>
<dbReference type="InterPro" id="IPR051328">
    <property type="entry name" value="T7SS_ABC-Transporter"/>
</dbReference>
<feature type="region of interest" description="Disordered" evidence="6">
    <location>
        <begin position="199"/>
        <end position="231"/>
    </location>
</feature>
<accession>A0A840WYY9</accession>
<evidence type="ECO:0000259" key="8">
    <source>
        <dbReference type="Pfam" id="PF12698"/>
    </source>
</evidence>
<evidence type="ECO:0000256" key="7">
    <source>
        <dbReference type="SAM" id="Phobius"/>
    </source>
</evidence>
<name>A0A840WYY9_9ACTN</name>
<comment type="subcellular location">
    <subcellularLocation>
        <location evidence="1">Membrane</location>
        <topology evidence="1">Multi-pass membrane protein</topology>
    </subcellularLocation>
</comment>
<reference evidence="9 10" key="1">
    <citation type="submission" date="2020-08" db="EMBL/GenBank/DDBJ databases">
        <title>Sequencing the genomes of 1000 actinobacteria strains.</title>
        <authorList>
            <person name="Klenk H.-P."/>
        </authorList>
    </citation>
    <scope>NUCLEOTIDE SEQUENCE [LARGE SCALE GENOMIC DNA]</scope>
    <source>
        <strain evidence="9 10">DSM 44598</strain>
    </source>
</reference>